<dbReference type="InterPro" id="IPR005531">
    <property type="entry name" value="Asp23"/>
</dbReference>
<dbReference type="eggNOG" id="COG1302">
    <property type="taxonomic scope" value="Bacteria"/>
</dbReference>
<dbReference type="Pfam" id="PF03780">
    <property type="entry name" value="Asp23"/>
    <property type="match status" value="1"/>
</dbReference>
<proteinExistence type="inferred from homology"/>
<name>H5XSK0_9FIRM</name>
<dbReference type="STRING" id="768710.DesyoDRAFT_0928"/>
<comment type="similarity">
    <text evidence="1">Belongs to the asp23 family.</text>
</comment>
<sequence>MFAYILGLLLILTAIWLLSIATGWGLPYFLMAQGLNWLRANPWESTVVAGGLLLLGLLLFIRPRQSAAEDSFRTSSKDGDIRISLDALQEIIARSAKSVSGVVQVKSSLRQRDAGLEILVSCQFEQGVVIPKLSEEILSKVKEDVEHYTGINVAEVKVLVRQLEKVRSARVR</sequence>
<reference evidence="3 4" key="1">
    <citation type="submission" date="2011-11" db="EMBL/GenBank/DDBJ databases">
        <title>The Noncontiguous Finished genome of Desulfosporosinus youngiae DSM 17734.</title>
        <authorList>
            <consortium name="US DOE Joint Genome Institute (JGI-PGF)"/>
            <person name="Lucas S."/>
            <person name="Han J."/>
            <person name="Lapidus A."/>
            <person name="Cheng J.-F."/>
            <person name="Goodwin L."/>
            <person name="Pitluck S."/>
            <person name="Peters L."/>
            <person name="Ovchinnikova G."/>
            <person name="Lu M."/>
            <person name="Land M.L."/>
            <person name="Hauser L."/>
            <person name="Pester M."/>
            <person name="Spring S."/>
            <person name="Ollivier B."/>
            <person name="Rattei T."/>
            <person name="Klenk H.-P."/>
            <person name="Wagner M."/>
            <person name="Loy A."/>
            <person name="Woyke T.J."/>
        </authorList>
    </citation>
    <scope>NUCLEOTIDE SEQUENCE [LARGE SCALE GENOMIC DNA]</scope>
    <source>
        <strain evidence="3 4">DSM 17734</strain>
    </source>
</reference>
<evidence type="ECO:0008006" key="5">
    <source>
        <dbReference type="Google" id="ProtNLM"/>
    </source>
</evidence>
<dbReference type="NCBIfam" id="NF033218">
    <property type="entry name" value="anchor_AmaP"/>
    <property type="match status" value="1"/>
</dbReference>
<dbReference type="OrthoDB" id="1797561at2"/>
<keyword evidence="4" id="KW-1185">Reference proteome</keyword>
<feature type="transmembrane region" description="Helical" evidence="2">
    <location>
        <begin position="47"/>
        <end position="63"/>
    </location>
</feature>
<dbReference type="RefSeq" id="WP_007780009.1">
    <property type="nucleotide sequence ID" value="NZ_CM001441.1"/>
</dbReference>
<evidence type="ECO:0000256" key="1">
    <source>
        <dbReference type="ARBA" id="ARBA00005721"/>
    </source>
</evidence>
<keyword evidence="2" id="KW-1133">Transmembrane helix</keyword>
<keyword evidence="2" id="KW-0812">Transmembrane</keyword>
<dbReference type="PANTHER" id="PTHR34297:SF1">
    <property type="entry name" value="ASP23_GLS24 FAMILY ENVELOPE STRESS RESPONSE PROTEIN"/>
    <property type="match status" value="1"/>
</dbReference>
<dbReference type="AlphaFoldDB" id="H5XSK0"/>
<keyword evidence="2" id="KW-0472">Membrane</keyword>
<evidence type="ECO:0000313" key="4">
    <source>
        <dbReference type="Proteomes" id="UP000005104"/>
    </source>
</evidence>
<accession>H5XSK0</accession>
<dbReference type="PANTHER" id="PTHR34297">
    <property type="entry name" value="HYPOTHETICAL CYTOSOLIC PROTEIN-RELATED"/>
    <property type="match status" value="1"/>
</dbReference>
<organism evidence="3 4">
    <name type="scientific">Desulfosporosinus youngiae DSM 17734</name>
    <dbReference type="NCBI Taxonomy" id="768710"/>
    <lineage>
        <taxon>Bacteria</taxon>
        <taxon>Bacillati</taxon>
        <taxon>Bacillota</taxon>
        <taxon>Clostridia</taxon>
        <taxon>Eubacteriales</taxon>
        <taxon>Desulfitobacteriaceae</taxon>
        <taxon>Desulfosporosinus</taxon>
    </lineage>
</organism>
<evidence type="ECO:0000256" key="2">
    <source>
        <dbReference type="SAM" id="Phobius"/>
    </source>
</evidence>
<dbReference type="EMBL" id="CM001441">
    <property type="protein sequence ID" value="EHQ88100.1"/>
    <property type="molecule type" value="Genomic_DNA"/>
</dbReference>
<evidence type="ECO:0000313" key="3">
    <source>
        <dbReference type="EMBL" id="EHQ88100.1"/>
    </source>
</evidence>
<gene>
    <name evidence="3" type="ORF">DesyoDRAFT_0928</name>
</gene>
<dbReference type="HOGENOM" id="CLU_120389_2_0_9"/>
<dbReference type="Proteomes" id="UP000005104">
    <property type="component" value="Chromosome"/>
</dbReference>
<protein>
    <recommendedName>
        <fullName evidence="5">Alkaline shock response membrane anchor protein AmaP</fullName>
    </recommendedName>
</protein>